<comment type="caution">
    <text evidence="2">The sequence shown here is derived from an EMBL/GenBank/DDBJ whole genome shotgun (WGS) entry which is preliminary data.</text>
</comment>
<sequence length="323" mass="34571">MSVREESTQTVDDASEAAAPAPFIVARGKVVRIDRLSPNFARVSFSGPDLTGFGNPERILDQRIKLIFPPASGRLPDLSRPDGDWWAAFLAIPEAERGTMRTYSIRDLIVDGAETTVVVDFVMHLEPGLTGPASSWASGACVGDELLLIGPRRGSHGGGGIEYQPGDARTVVLAGDETAAPAIARILEELPREAAGSAYIEVPSAADVLTIDAPEGITVRWVPREGLGHGESLIPAVLADMGMTVAPAVADDGSEDLVWETPLYSGSGEELGAQVNHTDRYFWIAGESRVVTTLRRHLVKDLGIDRSQVAFMGYWRKGVAMRG</sequence>
<dbReference type="InterPro" id="IPR013113">
    <property type="entry name" value="SIP_FAD-bd"/>
</dbReference>
<dbReference type="InterPro" id="IPR017927">
    <property type="entry name" value="FAD-bd_FR_type"/>
</dbReference>
<dbReference type="Gene3D" id="3.40.50.80">
    <property type="entry name" value="Nucleotide-binding domain of ferredoxin-NADP reductase (FNR) module"/>
    <property type="match status" value="1"/>
</dbReference>
<evidence type="ECO:0000313" key="3">
    <source>
        <dbReference type="Proteomes" id="UP001501690"/>
    </source>
</evidence>
<dbReference type="PROSITE" id="PS51384">
    <property type="entry name" value="FAD_FR"/>
    <property type="match status" value="1"/>
</dbReference>
<dbReference type="Gene3D" id="2.40.30.10">
    <property type="entry name" value="Translation factors"/>
    <property type="match status" value="1"/>
</dbReference>
<dbReference type="SUPFAM" id="SSF63380">
    <property type="entry name" value="Riboflavin synthase domain-like"/>
    <property type="match status" value="1"/>
</dbReference>
<protein>
    <submittedName>
        <fullName evidence="2">Siderophore-interacting protein</fullName>
    </submittedName>
</protein>
<dbReference type="Pfam" id="PF08021">
    <property type="entry name" value="FAD_binding_9"/>
    <property type="match status" value="1"/>
</dbReference>
<dbReference type="Proteomes" id="UP001501690">
    <property type="component" value="Unassembled WGS sequence"/>
</dbReference>
<name>A0ABN2HYU3_9MICO</name>
<evidence type="ECO:0000313" key="2">
    <source>
        <dbReference type="EMBL" id="GAA1695510.1"/>
    </source>
</evidence>
<dbReference type="PANTHER" id="PTHR30157">
    <property type="entry name" value="FERRIC REDUCTASE, NADPH-DEPENDENT"/>
    <property type="match status" value="1"/>
</dbReference>
<dbReference type="Pfam" id="PF04954">
    <property type="entry name" value="SIP"/>
    <property type="match status" value="1"/>
</dbReference>
<dbReference type="PANTHER" id="PTHR30157:SF0">
    <property type="entry name" value="NADPH-DEPENDENT FERRIC-CHELATE REDUCTASE"/>
    <property type="match status" value="1"/>
</dbReference>
<feature type="domain" description="FAD-binding FR-type" evidence="1">
    <location>
        <begin position="23"/>
        <end position="158"/>
    </location>
</feature>
<keyword evidence="3" id="KW-1185">Reference proteome</keyword>
<proteinExistence type="predicted"/>
<dbReference type="InterPro" id="IPR017938">
    <property type="entry name" value="Riboflavin_synthase-like_b-brl"/>
</dbReference>
<evidence type="ECO:0000259" key="1">
    <source>
        <dbReference type="PROSITE" id="PS51384"/>
    </source>
</evidence>
<accession>A0ABN2HYU3</accession>
<dbReference type="EMBL" id="BAAAPL010000001">
    <property type="protein sequence ID" value="GAA1695510.1"/>
    <property type="molecule type" value="Genomic_DNA"/>
</dbReference>
<dbReference type="RefSeq" id="WP_344070215.1">
    <property type="nucleotide sequence ID" value="NZ_BAAAPL010000001.1"/>
</dbReference>
<dbReference type="CDD" id="cd06193">
    <property type="entry name" value="siderophore_interacting"/>
    <property type="match status" value="1"/>
</dbReference>
<dbReference type="InterPro" id="IPR039374">
    <property type="entry name" value="SIP_fam"/>
</dbReference>
<reference evidence="2 3" key="1">
    <citation type="journal article" date="2019" name="Int. J. Syst. Evol. Microbiol.">
        <title>The Global Catalogue of Microorganisms (GCM) 10K type strain sequencing project: providing services to taxonomists for standard genome sequencing and annotation.</title>
        <authorList>
            <consortium name="The Broad Institute Genomics Platform"/>
            <consortium name="The Broad Institute Genome Sequencing Center for Infectious Disease"/>
            <person name="Wu L."/>
            <person name="Ma J."/>
        </authorList>
    </citation>
    <scope>NUCLEOTIDE SEQUENCE [LARGE SCALE GENOMIC DNA]</scope>
    <source>
        <strain evidence="2 3">JCM 15577</strain>
    </source>
</reference>
<dbReference type="InterPro" id="IPR007037">
    <property type="entry name" value="SIP_rossman_dom"/>
</dbReference>
<dbReference type="InterPro" id="IPR039261">
    <property type="entry name" value="FNR_nucleotide-bd"/>
</dbReference>
<organism evidence="2 3">
    <name type="scientific">Microbacterium sediminicola</name>
    <dbReference type="NCBI Taxonomy" id="415210"/>
    <lineage>
        <taxon>Bacteria</taxon>
        <taxon>Bacillati</taxon>
        <taxon>Actinomycetota</taxon>
        <taxon>Actinomycetes</taxon>
        <taxon>Micrococcales</taxon>
        <taxon>Microbacteriaceae</taxon>
        <taxon>Microbacterium</taxon>
    </lineage>
</organism>
<gene>
    <name evidence="2" type="ORF">GCM10009808_10930</name>
</gene>